<dbReference type="AlphaFoldDB" id="A0A5C6S3R1"/>
<dbReference type="EMBL" id="VOPL01000003">
    <property type="protein sequence ID" value="TXB69250.1"/>
    <property type="molecule type" value="Genomic_DNA"/>
</dbReference>
<feature type="chain" id="PRO_5022890659" evidence="1">
    <location>
        <begin position="20"/>
        <end position="90"/>
    </location>
</feature>
<evidence type="ECO:0000256" key="1">
    <source>
        <dbReference type="SAM" id="SignalP"/>
    </source>
</evidence>
<dbReference type="RefSeq" id="WP_147097872.1">
    <property type="nucleotide sequence ID" value="NZ_JBHUFH010000011.1"/>
</dbReference>
<feature type="signal peptide" evidence="1">
    <location>
        <begin position="1"/>
        <end position="19"/>
    </location>
</feature>
<evidence type="ECO:0000313" key="2">
    <source>
        <dbReference type="EMBL" id="TXB69250.1"/>
    </source>
</evidence>
<keyword evidence="3" id="KW-1185">Reference proteome</keyword>
<evidence type="ECO:0000313" key="3">
    <source>
        <dbReference type="Proteomes" id="UP000321562"/>
    </source>
</evidence>
<dbReference type="Proteomes" id="UP000321562">
    <property type="component" value="Unassembled WGS sequence"/>
</dbReference>
<gene>
    <name evidence="2" type="ORF">FQV27_09835</name>
</gene>
<accession>A0A5C6S3R1</accession>
<organism evidence="2 3">
    <name type="scientific">Paracoccus aurantiacus</name>
    <dbReference type="NCBI Taxonomy" id="2599412"/>
    <lineage>
        <taxon>Bacteria</taxon>
        <taxon>Pseudomonadati</taxon>
        <taxon>Pseudomonadota</taxon>
        <taxon>Alphaproteobacteria</taxon>
        <taxon>Rhodobacterales</taxon>
        <taxon>Paracoccaceae</taxon>
        <taxon>Paracoccus</taxon>
    </lineage>
</organism>
<comment type="caution">
    <text evidence="2">The sequence shown here is derived from an EMBL/GenBank/DDBJ whole genome shotgun (WGS) entry which is preliminary data.</text>
</comment>
<sequence length="90" mass="9734">MRLALPFLLIMPLAACMEAEPAATDPRQMQETACARVIAAHINRPVTEVAPRWVGASVGIATIETRDGNRLHRCTVDGSGRVLGYTHPRG</sequence>
<protein>
    <submittedName>
        <fullName evidence="2">Uncharacterized protein</fullName>
    </submittedName>
</protein>
<reference evidence="2 3" key="1">
    <citation type="submission" date="2019-08" db="EMBL/GenBank/DDBJ databases">
        <authorList>
            <person name="Ye J."/>
        </authorList>
    </citation>
    <scope>NUCLEOTIDE SEQUENCE [LARGE SCALE GENOMIC DNA]</scope>
    <source>
        <strain evidence="2 3">TK008</strain>
    </source>
</reference>
<dbReference type="OrthoDB" id="7777502at2"/>
<name>A0A5C6S3R1_9RHOB</name>
<keyword evidence="1" id="KW-0732">Signal</keyword>
<proteinExistence type="predicted"/>